<dbReference type="EMBL" id="JADBEF010000001">
    <property type="protein sequence ID" value="MBE1560056.1"/>
    <property type="molecule type" value="Genomic_DNA"/>
</dbReference>
<evidence type="ECO:0000313" key="1">
    <source>
        <dbReference type="EMBL" id="MBE1560056.1"/>
    </source>
</evidence>
<comment type="caution">
    <text evidence="1">The sequence shown here is derived from an EMBL/GenBank/DDBJ whole genome shotgun (WGS) entry which is preliminary data.</text>
</comment>
<proteinExistence type="predicted"/>
<protein>
    <submittedName>
        <fullName evidence="1">Uncharacterized protein</fullName>
    </submittedName>
</protein>
<name>A0ABR9KDH4_9ACTN</name>
<dbReference type="Proteomes" id="UP000661607">
    <property type="component" value="Unassembled WGS sequence"/>
</dbReference>
<evidence type="ECO:0000313" key="2">
    <source>
        <dbReference type="Proteomes" id="UP000661607"/>
    </source>
</evidence>
<keyword evidence="2" id="KW-1185">Reference proteome</keyword>
<organism evidence="1 2">
    <name type="scientific">Nonomuraea africana</name>
    <dbReference type="NCBI Taxonomy" id="46171"/>
    <lineage>
        <taxon>Bacteria</taxon>
        <taxon>Bacillati</taxon>
        <taxon>Actinomycetota</taxon>
        <taxon>Actinomycetes</taxon>
        <taxon>Streptosporangiales</taxon>
        <taxon>Streptosporangiaceae</taxon>
        <taxon>Nonomuraea</taxon>
    </lineage>
</organism>
<reference evidence="1 2" key="1">
    <citation type="submission" date="2020-10" db="EMBL/GenBank/DDBJ databases">
        <title>Sequencing the genomes of 1000 actinobacteria strains.</title>
        <authorList>
            <person name="Klenk H.-P."/>
        </authorList>
    </citation>
    <scope>NUCLEOTIDE SEQUENCE [LARGE SCALE GENOMIC DNA]</scope>
    <source>
        <strain evidence="1 2">DSM 43748</strain>
    </source>
</reference>
<gene>
    <name evidence="1" type="ORF">H4W81_002835</name>
</gene>
<sequence length="37" mass="4009">MRDYATALMPEVSFDDLAKTRATIRAHAKACGVVIGE</sequence>
<accession>A0ABR9KDH4</accession>